<feature type="domain" description="Flagellin C-terminal" evidence="5">
    <location>
        <begin position="249"/>
        <end position="329"/>
    </location>
</feature>
<evidence type="ECO:0000259" key="4">
    <source>
        <dbReference type="Pfam" id="PF00669"/>
    </source>
</evidence>
<comment type="similarity">
    <text evidence="2">Belongs to the bacterial flagellin family.</text>
</comment>
<dbReference type="GO" id="GO:0009424">
    <property type="term" value="C:bacterial-type flagellum hook"/>
    <property type="evidence" value="ECO:0007669"/>
    <property type="project" value="InterPro"/>
</dbReference>
<dbReference type="PANTHER" id="PTHR42792">
    <property type="entry name" value="FLAGELLIN"/>
    <property type="match status" value="1"/>
</dbReference>
<comment type="subcellular location">
    <subcellularLocation>
        <location evidence="1">Bacterial flagellum</location>
    </subcellularLocation>
</comment>
<proteinExistence type="inferred from homology"/>
<dbReference type="GO" id="GO:0071973">
    <property type="term" value="P:bacterial-type flagellum-dependent cell motility"/>
    <property type="evidence" value="ECO:0007669"/>
    <property type="project" value="InterPro"/>
</dbReference>
<dbReference type="Gene3D" id="1.20.1330.10">
    <property type="entry name" value="f41 fragment of flagellin, N-terminal domain"/>
    <property type="match status" value="1"/>
</dbReference>
<gene>
    <name evidence="6" type="ORF">SAMN04488529_11283</name>
</gene>
<dbReference type="STRING" id="94869.SAMN04488529_11283"/>
<evidence type="ECO:0000256" key="2">
    <source>
        <dbReference type="ARBA" id="ARBA00005709"/>
    </source>
</evidence>
<sequence length="331" mass="37129">MRITNSMMSKNFLRDVNRNQNNLKTINNQLTSGKEFRRPSEDPFKVARSMQLHGDISTNKQYNQNIKDTVSFLDTTDTALDQVNNVFQRVRELMVSAGNAAYGDDEKRAIKDEINEKVNEISQILNTSFDGKYIFGGTKGSSKPVGSMEDTVTKNNIMHLSGRDGEVLDLNSTEEDIKNQINMIGGNLNTEISQGVKVEYNVSATDVLMFENLEGKSINVMNLFKDITNNLDSDITVESKKVTNENLKDMDAVISNLLKIRSEVGSKQNRMQSAQEQNEAENFNMTGILSQTEDIDFAEKTIEASVMQSVYMAALQTSAKVIQPSLMDFLR</sequence>
<dbReference type="OrthoDB" id="9758307at2"/>
<name>A0A1H0UTD3_9CLOT</name>
<dbReference type="SUPFAM" id="SSF64518">
    <property type="entry name" value="Phase 1 flagellin"/>
    <property type="match status" value="1"/>
</dbReference>
<feature type="domain" description="Flagellin N-terminal" evidence="4">
    <location>
        <begin position="3"/>
        <end position="138"/>
    </location>
</feature>
<evidence type="ECO:0000313" key="7">
    <source>
        <dbReference type="Proteomes" id="UP000198597"/>
    </source>
</evidence>
<keyword evidence="3" id="KW-0975">Bacterial flagellum</keyword>
<dbReference type="InterPro" id="IPR046358">
    <property type="entry name" value="Flagellin_C"/>
</dbReference>
<dbReference type="Pfam" id="PF00700">
    <property type="entry name" value="Flagellin_C"/>
    <property type="match status" value="1"/>
</dbReference>
<keyword evidence="6" id="KW-0969">Cilium</keyword>
<dbReference type="Proteomes" id="UP000198597">
    <property type="component" value="Unassembled WGS sequence"/>
</dbReference>
<reference evidence="6 7" key="1">
    <citation type="submission" date="2016-10" db="EMBL/GenBank/DDBJ databases">
        <authorList>
            <person name="de Groot N.N."/>
        </authorList>
    </citation>
    <scope>NUCLEOTIDE SEQUENCE [LARGE SCALE GENOMIC DNA]</scope>
    <source>
        <strain evidence="6 7">DSM 12272</strain>
    </source>
</reference>
<keyword evidence="6" id="KW-0282">Flagellum</keyword>
<dbReference type="InterPro" id="IPR001492">
    <property type="entry name" value="Flagellin"/>
</dbReference>
<dbReference type="GO" id="GO:0005198">
    <property type="term" value="F:structural molecule activity"/>
    <property type="evidence" value="ECO:0007669"/>
    <property type="project" value="InterPro"/>
</dbReference>
<evidence type="ECO:0000313" key="6">
    <source>
        <dbReference type="EMBL" id="SDP69467.1"/>
    </source>
</evidence>
<dbReference type="InterPro" id="IPR001029">
    <property type="entry name" value="Flagellin_N"/>
</dbReference>
<organism evidence="6 7">
    <name type="scientific">Clostridium gasigenes</name>
    <dbReference type="NCBI Taxonomy" id="94869"/>
    <lineage>
        <taxon>Bacteria</taxon>
        <taxon>Bacillati</taxon>
        <taxon>Bacillota</taxon>
        <taxon>Clostridia</taxon>
        <taxon>Eubacteriales</taxon>
        <taxon>Clostridiaceae</taxon>
        <taxon>Clostridium</taxon>
    </lineage>
</organism>
<dbReference type="NCBIfam" id="TIGR02550">
    <property type="entry name" value="flagell_flgL"/>
    <property type="match status" value="1"/>
</dbReference>
<evidence type="ECO:0000256" key="3">
    <source>
        <dbReference type="ARBA" id="ARBA00023143"/>
    </source>
</evidence>
<dbReference type="PRINTS" id="PR00207">
    <property type="entry name" value="FLAGELLIN"/>
</dbReference>
<protein>
    <submittedName>
        <fullName evidence="6">Flagellar hook-associated protein 3 FlgL</fullName>
    </submittedName>
</protein>
<keyword evidence="6" id="KW-0966">Cell projection</keyword>
<dbReference type="AlphaFoldDB" id="A0A1H0UTD3"/>
<keyword evidence="7" id="KW-1185">Reference proteome</keyword>
<dbReference type="PANTHER" id="PTHR42792:SF1">
    <property type="entry name" value="FLAGELLAR HOOK-ASSOCIATED PROTEIN 3"/>
    <property type="match status" value="1"/>
</dbReference>
<evidence type="ECO:0000259" key="5">
    <source>
        <dbReference type="Pfam" id="PF00700"/>
    </source>
</evidence>
<accession>A0A1H0UTD3</accession>
<dbReference type="EMBL" id="FNJM01000012">
    <property type="protein sequence ID" value="SDP69467.1"/>
    <property type="molecule type" value="Genomic_DNA"/>
</dbReference>
<evidence type="ECO:0000256" key="1">
    <source>
        <dbReference type="ARBA" id="ARBA00004365"/>
    </source>
</evidence>
<dbReference type="RefSeq" id="WP_089971832.1">
    <property type="nucleotide sequence ID" value="NZ_FNJM01000012.1"/>
</dbReference>
<dbReference type="InterPro" id="IPR013384">
    <property type="entry name" value="Flagell_FlgL"/>
</dbReference>
<dbReference type="Pfam" id="PF00669">
    <property type="entry name" value="Flagellin_N"/>
    <property type="match status" value="1"/>
</dbReference>